<organism evidence="3 4">
    <name type="scientific">Marinibaculum pumilum</name>
    <dbReference type="NCBI Taxonomy" id="1766165"/>
    <lineage>
        <taxon>Bacteria</taxon>
        <taxon>Pseudomonadati</taxon>
        <taxon>Pseudomonadota</taxon>
        <taxon>Alphaproteobacteria</taxon>
        <taxon>Rhodospirillales</taxon>
        <taxon>Rhodospirillaceae</taxon>
        <taxon>Marinibaculum</taxon>
    </lineage>
</organism>
<keyword evidence="4" id="KW-1185">Reference proteome</keyword>
<dbReference type="EMBL" id="JBHRTR010000005">
    <property type="protein sequence ID" value="MFC3225836.1"/>
    <property type="molecule type" value="Genomic_DNA"/>
</dbReference>
<protein>
    <submittedName>
        <fullName evidence="3">Uncharacterized protein</fullName>
    </submittedName>
</protein>
<gene>
    <name evidence="3" type="ORF">ACFOGJ_01250</name>
</gene>
<keyword evidence="2" id="KW-1133">Transmembrane helix</keyword>
<dbReference type="Proteomes" id="UP001595528">
    <property type="component" value="Unassembled WGS sequence"/>
</dbReference>
<comment type="caution">
    <text evidence="3">The sequence shown here is derived from an EMBL/GenBank/DDBJ whole genome shotgun (WGS) entry which is preliminary data.</text>
</comment>
<accession>A0ABV7KU79</accession>
<feature type="compositionally biased region" description="Basic and acidic residues" evidence="1">
    <location>
        <begin position="123"/>
        <end position="141"/>
    </location>
</feature>
<feature type="region of interest" description="Disordered" evidence="1">
    <location>
        <begin position="82"/>
        <end position="179"/>
    </location>
</feature>
<feature type="compositionally biased region" description="Basic and acidic residues" evidence="1">
    <location>
        <begin position="94"/>
        <end position="104"/>
    </location>
</feature>
<proteinExistence type="predicted"/>
<name>A0ABV7KU79_9PROT</name>
<evidence type="ECO:0000256" key="1">
    <source>
        <dbReference type="SAM" id="MobiDB-lite"/>
    </source>
</evidence>
<reference evidence="4" key="1">
    <citation type="journal article" date="2019" name="Int. J. Syst. Evol. Microbiol.">
        <title>The Global Catalogue of Microorganisms (GCM) 10K type strain sequencing project: providing services to taxonomists for standard genome sequencing and annotation.</title>
        <authorList>
            <consortium name="The Broad Institute Genomics Platform"/>
            <consortium name="The Broad Institute Genome Sequencing Center for Infectious Disease"/>
            <person name="Wu L."/>
            <person name="Ma J."/>
        </authorList>
    </citation>
    <scope>NUCLEOTIDE SEQUENCE [LARGE SCALE GENOMIC DNA]</scope>
    <source>
        <strain evidence="4">KCTC 42964</strain>
    </source>
</reference>
<sequence>MAAIFTLIGLIGVLAGAAATAAGLYETFGETQKAVDAWVSGAQVFFSGAMLMALGSVAARVRGTTKAVEDLTKAVRTLRGEIGAAAPAPGPVAEPERRKGRAEAAADSPVSRPVAERDDDLDGREPVLERRATRGDGDGREGAQAARRTRLGPALGEERGSEPSVARRGARLRRSFDED</sequence>
<evidence type="ECO:0000313" key="4">
    <source>
        <dbReference type="Proteomes" id="UP001595528"/>
    </source>
</evidence>
<feature type="compositionally biased region" description="Low complexity" evidence="1">
    <location>
        <begin position="82"/>
        <end position="93"/>
    </location>
</feature>
<dbReference type="RefSeq" id="WP_379897571.1">
    <property type="nucleotide sequence ID" value="NZ_JBHRTR010000005.1"/>
</dbReference>
<evidence type="ECO:0000313" key="3">
    <source>
        <dbReference type="EMBL" id="MFC3225836.1"/>
    </source>
</evidence>
<feature type="transmembrane region" description="Helical" evidence="2">
    <location>
        <begin position="37"/>
        <end position="59"/>
    </location>
</feature>
<evidence type="ECO:0000256" key="2">
    <source>
        <dbReference type="SAM" id="Phobius"/>
    </source>
</evidence>
<keyword evidence="2" id="KW-0472">Membrane</keyword>
<keyword evidence="2" id="KW-0812">Transmembrane</keyword>